<dbReference type="WBParaSite" id="MBELARI_LOCUS7995">
    <property type="protein sequence ID" value="MBELARI_LOCUS7995"/>
    <property type="gene ID" value="MBELARI_LOCUS7995"/>
</dbReference>
<organism evidence="1 2">
    <name type="scientific">Mesorhabditis belari</name>
    <dbReference type="NCBI Taxonomy" id="2138241"/>
    <lineage>
        <taxon>Eukaryota</taxon>
        <taxon>Metazoa</taxon>
        <taxon>Ecdysozoa</taxon>
        <taxon>Nematoda</taxon>
        <taxon>Chromadorea</taxon>
        <taxon>Rhabditida</taxon>
        <taxon>Rhabditina</taxon>
        <taxon>Rhabditomorpha</taxon>
        <taxon>Rhabditoidea</taxon>
        <taxon>Rhabditidae</taxon>
        <taxon>Mesorhabditinae</taxon>
        <taxon>Mesorhabditis</taxon>
    </lineage>
</organism>
<evidence type="ECO:0000313" key="1">
    <source>
        <dbReference type="Proteomes" id="UP000887575"/>
    </source>
</evidence>
<proteinExistence type="predicted"/>
<dbReference type="Proteomes" id="UP000887575">
    <property type="component" value="Unassembled WGS sequence"/>
</dbReference>
<accession>A0AAF3FLH4</accession>
<protein>
    <submittedName>
        <fullName evidence="2">Uncharacterized protein</fullName>
    </submittedName>
</protein>
<sequence>MEFDEGMIVRRLVDEFKTASRQRALNGKEQKIADYFVRILQEAKCGSMIVESEEEFEEESGMNTDDECWDIDDTPQSALIAADSMVNFDGTLISTKQLHAAISHLRSSQKGMRTLSSMTSRFRWIKTKDHMNRLRVFEKNQAAKMNRICQLKRIRDILAEDVEKKLMEGIALHDYDLRQIEGLPSSFQRRVSGIKIKFELKATYL</sequence>
<keyword evidence="1" id="KW-1185">Reference proteome</keyword>
<reference evidence="2" key="1">
    <citation type="submission" date="2024-02" db="UniProtKB">
        <authorList>
            <consortium name="WormBaseParasite"/>
        </authorList>
    </citation>
    <scope>IDENTIFICATION</scope>
</reference>
<evidence type="ECO:0000313" key="2">
    <source>
        <dbReference type="WBParaSite" id="MBELARI_LOCUS7995"/>
    </source>
</evidence>
<dbReference type="AlphaFoldDB" id="A0AAF3FLH4"/>
<name>A0AAF3FLH4_9BILA</name>